<reference evidence="2 3" key="1">
    <citation type="journal article" date="2018" name="Nat. Ecol. Evol.">
        <title>Shark genomes provide insights into elasmobranch evolution and the origin of vertebrates.</title>
        <authorList>
            <person name="Hara Y"/>
            <person name="Yamaguchi K"/>
            <person name="Onimaru K"/>
            <person name="Kadota M"/>
            <person name="Koyanagi M"/>
            <person name="Keeley SD"/>
            <person name="Tatsumi K"/>
            <person name="Tanaka K"/>
            <person name="Motone F"/>
            <person name="Kageyama Y"/>
            <person name="Nozu R"/>
            <person name="Adachi N"/>
            <person name="Nishimura O"/>
            <person name="Nakagawa R"/>
            <person name="Tanegashima C"/>
            <person name="Kiyatake I"/>
            <person name="Matsumoto R"/>
            <person name="Murakumo K"/>
            <person name="Nishida K"/>
            <person name="Terakita A"/>
            <person name="Kuratani S"/>
            <person name="Sato K"/>
            <person name="Hyodo S Kuraku.S."/>
        </authorList>
    </citation>
    <scope>NUCLEOTIDE SEQUENCE [LARGE SCALE GENOMIC DNA]</scope>
</reference>
<dbReference type="STRING" id="75743.A0A401QLL7"/>
<evidence type="ECO:0000256" key="1">
    <source>
        <dbReference type="SAM" id="MobiDB-lite"/>
    </source>
</evidence>
<feature type="compositionally biased region" description="Basic and acidic residues" evidence="1">
    <location>
        <begin position="1"/>
        <end position="11"/>
    </location>
</feature>
<feature type="compositionally biased region" description="Gly residues" evidence="1">
    <location>
        <begin position="108"/>
        <end position="117"/>
    </location>
</feature>
<sequence>FTEDTVIREEDGSGDGDFIPEKQRLIRKDTPHYKKQFKINKLPKPEAVLAMLQSVASTELRDSDQAIVSSHGLDTDMQQLEEGQEVRDERLSQPPVKVGWMQGPGTLTLGGSGGAGTATGRPVCAAA</sequence>
<dbReference type="OrthoDB" id="676979at2759"/>
<protein>
    <submittedName>
        <fullName evidence="2">Uncharacterized protein</fullName>
    </submittedName>
</protein>
<dbReference type="Proteomes" id="UP000288216">
    <property type="component" value="Unassembled WGS sequence"/>
</dbReference>
<dbReference type="EMBL" id="BFAA01255998">
    <property type="protein sequence ID" value="GCB86232.1"/>
    <property type="molecule type" value="Genomic_DNA"/>
</dbReference>
<gene>
    <name evidence="2" type="ORF">scyTo_0026900</name>
</gene>
<comment type="caution">
    <text evidence="2">The sequence shown here is derived from an EMBL/GenBank/DDBJ whole genome shotgun (WGS) entry which is preliminary data.</text>
</comment>
<feature type="region of interest" description="Disordered" evidence="1">
    <location>
        <begin position="88"/>
        <end position="127"/>
    </location>
</feature>
<dbReference type="OMA" id="MGPLEDC"/>
<evidence type="ECO:0000313" key="2">
    <source>
        <dbReference type="EMBL" id="GCB86232.1"/>
    </source>
</evidence>
<name>A0A401QLL7_SCYTO</name>
<feature type="region of interest" description="Disordered" evidence="1">
    <location>
        <begin position="1"/>
        <end position="22"/>
    </location>
</feature>
<accession>A0A401QLL7</accession>
<keyword evidence="3" id="KW-1185">Reference proteome</keyword>
<feature type="non-terminal residue" evidence="2">
    <location>
        <position position="1"/>
    </location>
</feature>
<proteinExistence type="predicted"/>
<evidence type="ECO:0000313" key="3">
    <source>
        <dbReference type="Proteomes" id="UP000288216"/>
    </source>
</evidence>
<organism evidence="2 3">
    <name type="scientific">Scyliorhinus torazame</name>
    <name type="common">Cloudy catshark</name>
    <name type="synonym">Catulus torazame</name>
    <dbReference type="NCBI Taxonomy" id="75743"/>
    <lineage>
        <taxon>Eukaryota</taxon>
        <taxon>Metazoa</taxon>
        <taxon>Chordata</taxon>
        <taxon>Craniata</taxon>
        <taxon>Vertebrata</taxon>
        <taxon>Chondrichthyes</taxon>
        <taxon>Elasmobranchii</taxon>
        <taxon>Galeomorphii</taxon>
        <taxon>Galeoidea</taxon>
        <taxon>Carcharhiniformes</taxon>
        <taxon>Scyliorhinidae</taxon>
        <taxon>Scyliorhinus</taxon>
    </lineage>
</organism>
<dbReference type="AlphaFoldDB" id="A0A401QLL7"/>